<dbReference type="SUPFAM" id="SSF56112">
    <property type="entry name" value="Protein kinase-like (PK-like)"/>
    <property type="match status" value="1"/>
</dbReference>
<keyword evidence="2" id="KW-1185">Reference proteome</keyword>
<evidence type="ECO:0008006" key="3">
    <source>
        <dbReference type="Google" id="ProtNLM"/>
    </source>
</evidence>
<sequence>MTNPDTSRTALSDRAERAVHLATRAGRRLGLRADAPRVLHDVFNVLVHLAPDPVVVRVPSLALSDAVEQAARQRYELAVAGWLADTGAPVVRPSPLVPREPVEIDGRSLTFWEFVTEENALGDPAAADPRELEDRFAEQAGWTADLHRLLAGYPGALPTLSPLVPAVGPTLAELRRHPQTLTTADLDRAEREYAALETLVSDLPAYFPGARTQTLHGDSPSYNVLRTAGGHLFSDFEDVTRGPVEWDLTLVGPRGVEAYERASGTPVNRTLLDLMEGARLLQATGALALVPRMPELLPMLEPVVTQWRARPPLTLEGLG</sequence>
<name>A0ABN1B4C5_9ACTN</name>
<dbReference type="RefSeq" id="WP_344096548.1">
    <property type="nucleotide sequence ID" value="NZ_BAAAHB010000114.1"/>
</dbReference>
<dbReference type="Gene3D" id="3.90.1200.10">
    <property type="match status" value="1"/>
</dbReference>
<organism evidence="1 2">
    <name type="scientific">Streptomyces stramineus</name>
    <dbReference type="NCBI Taxonomy" id="173861"/>
    <lineage>
        <taxon>Bacteria</taxon>
        <taxon>Bacillati</taxon>
        <taxon>Actinomycetota</taxon>
        <taxon>Actinomycetes</taxon>
        <taxon>Kitasatosporales</taxon>
        <taxon>Streptomycetaceae</taxon>
        <taxon>Streptomyces</taxon>
    </lineage>
</organism>
<dbReference type="InterPro" id="IPR011009">
    <property type="entry name" value="Kinase-like_dom_sf"/>
</dbReference>
<protein>
    <recommendedName>
        <fullName evidence="3">Aminoglycoside phosphotransferase</fullName>
    </recommendedName>
</protein>
<evidence type="ECO:0000313" key="2">
    <source>
        <dbReference type="Proteomes" id="UP001499895"/>
    </source>
</evidence>
<dbReference type="Proteomes" id="UP001499895">
    <property type="component" value="Unassembled WGS sequence"/>
</dbReference>
<dbReference type="EMBL" id="BAAAHB010000114">
    <property type="protein sequence ID" value="GAA0489999.1"/>
    <property type="molecule type" value="Genomic_DNA"/>
</dbReference>
<comment type="caution">
    <text evidence="1">The sequence shown here is derived from an EMBL/GenBank/DDBJ whole genome shotgun (WGS) entry which is preliminary data.</text>
</comment>
<accession>A0ABN1B4C5</accession>
<proteinExistence type="predicted"/>
<gene>
    <name evidence="1" type="ORF">GCM10009544_58740</name>
</gene>
<reference evidence="1 2" key="1">
    <citation type="journal article" date="2019" name="Int. J. Syst. Evol. Microbiol.">
        <title>The Global Catalogue of Microorganisms (GCM) 10K type strain sequencing project: providing services to taxonomists for standard genome sequencing and annotation.</title>
        <authorList>
            <consortium name="The Broad Institute Genomics Platform"/>
            <consortium name="The Broad Institute Genome Sequencing Center for Infectious Disease"/>
            <person name="Wu L."/>
            <person name="Ma J."/>
        </authorList>
    </citation>
    <scope>NUCLEOTIDE SEQUENCE [LARGE SCALE GENOMIC DNA]</scope>
    <source>
        <strain evidence="1 2">JCM 10649</strain>
    </source>
</reference>
<evidence type="ECO:0000313" key="1">
    <source>
        <dbReference type="EMBL" id="GAA0489999.1"/>
    </source>
</evidence>